<accession>A0ACB8YTJ6</accession>
<keyword evidence="2" id="KW-1185">Reference proteome</keyword>
<gene>
    <name evidence="1" type="ORF">L2E82_47002</name>
</gene>
<reference evidence="1 2" key="2">
    <citation type="journal article" date="2022" name="Mol. Ecol. Resour.">
        <title>The genomes of chicory, endive, great burdock and yacon provide insights into Asteraceae paleo-polyploidization history and plant inulin production.</title>
        <authorList>
            <person name="Fan W."/>
            <person name="Wang S."/>
            <person name="Wang H."/>
            <person name="Wang A."/>
            <person name="Jiang F."/>
            <person name="Liu H."/>
            <person name="Zhao H."/>
            <person name="Xu D."/>
            <person name="Zhang Y."/>
        </authorList>
    </citation>
    <scope>NUCLEOTIDE SEQUENCE [LARGE SCALE GENOMIC DNA]</scope>
    <source>
        <strain evidence="2">cv. Punajuju</strain>
        <tissue evidence="1">Leaves</tissue>
    </source>
</reference>
<dbReference type="EMBL" id="CM042017">
    <property type="protein sequence ID" value="KAI3689054.1"/>
    <property type="molecule type" value="Genomic_DNA"/>
</dbReference>
<evidence type="ECO:0000313" key="1">
    <source>
        <dbReference type="EMBL" id="KAI3689054.1"/>
    </source>
</evidence>
<evidence type="ECO:0000313" key="2">
    <source>
        <dbReference type="Proteomes" id="UP001055811"/>
    </source>
</evidence>
<sequence>MVAPSLVLVRHHKNTIFFFLFYLFFSVHGLTGGSSLSVQNNDTLVSPNGLFTAGFHQVGHNAYCFSVWFTDQPATGVRTVVWMANRDAPVNGKYSKLSLFKDGNLVLTDADEYIIWSTHTKSTSSSVQLELHPTDGRYQYINGQKASLDSDGRFYSSDGFRVLSADFGIGPQRMMKISIDGRRRCTCLHGYKVVNSEDWSYGCAPDFEGCRPDDEGFIKLHQVEFYGYDMRYHKNYTLNSCKKDCLDDCTCKGGNHTVTTERSYFPAATGFRKFTYTIKKLKNTNQQGEEQFQAEINTIGRLNHMNLIETWGYCAEGKHRLIVYEYMENGSLAGNLRLGKLDWETRFNIAKGTAKGLAYLHEECLDFGVVILEMITGRSPAGKQQRSGEINSDTGLTLVEWVRDRITELNASGRESWVEEIVNPTISGEYDRTAMENLVNIAVQCAAEDMKARPSMRQVVNLLLNPENDI</sequence>
<organism evidence="1 2">
    <name type="scientific">Cichorium intybus</name>
    <name type="common">Chicory</name>
    <dbReference type="NCBI Taxonomy" id="13427"/>
    <lineage>
        <taxon>Eukaryota</taxon>
        <taxon>Viridiplantae</taxon>
        <taxon>Streptophyta</taxon>
        <taxon>Embryophyta</taxon>
        <taxon>Tracheophyta</taxon>
        <taxon>Spermatophyta</taxon>
        <taxon>Magnoliopsida</taxon>
        <taxon>eudicotyledons</taxon>
        <taxon>Gunneridae</taxon>
        <taxon>Pentapetalae</taxon>
        <taxon>asterids</taxon>
        <taxon>campanulids</taxon>
        <taxon>Asterales</taxon>
        <taxon>Asteraceae</taxon>
        <taxon>Cichorioideae</taxon>
        <taxon>Cichorieae</taxon>
        <taxon>Cichoriinae</taxon>
        <taxon>Cichorium</taxon>
    </lineage>
</organism>
<comment type="caution">
    <text evidence="1">The sequence shown here is derived from an EMBL/GenBank/DDBJ whole genome shotgun (WGS) entry which is preliminary data.</text>
</comment>
<name>A0ACB8YTJ6_CICIN</name>
<reference evidence="2" key="1">
    <citation type="journal article" date="2022" name="Mol. Ecol. Resour.">
        <title>The genomes of chicory, endive, great burdock and yacon provide insights into Asteraceae palaeo-polyploidization history and plant inulin production.</title>
        <authorList>
            <person name="Fan W."/>
            <person name="Wang S."/>
            <person name="Wang H."/>
            <person name="Wang A."/>
            <person name="Jiang F."/>
            <person name="Liu H."/>
            <person name="Zhao H."/>
            <person name="Xu D."/>
            <person name="Zhang Y."/>
        </authorList>
    </citation>
    <scope>NUCLEOTIDE SEQUENCE [LARGE SCALE GENOMIC DNA]</scope>
    <source>
        <strain evidence="2">cv. Punajuju</strain>
    </source>
</reference>
<protein>
    <submittedName>
        <fullName evidence="1">Uncharacterized protein</fullName>
    </submittedName>
</protein>
<proteinExistence type="predicted"/>
<dbReference type="Proteomes" id="UP001055811">
    <property type="component" value="Linkage Group LG09"/>
</dbReference>